<dbReference type="EMBL" id="CM041542">
    <property type="protein sequence ID" value="KAI3365323.1"/>
    <property type="molecule type" value="Genomic_DNA"/>
</dbReference>
<protein>
    <submittedName>
        <fullName evidence="1">Uncharacterized protein</fullName>
    </submittedName>
</protein>
<evidence type="ECO:0000313" key="2">
    <source>
        <dbReference type="Proteomes" id="UP000831701"/>
    </source>
</evidence>
<dbReference type="Proteomes" id="UP000831701">
    <property type="component" value="Chromosome 12"/>
</dbReference>
<accession>A0ACB8WCZ0</accession>
<feature type="non-terminal residue" evidence="1">
    <location>
        <position position="372"/>
    </location>
</feature>
<organism evidence="1 2">
    <name type="scientific">Scortum barcoo</name>
    <name type="common">barcoo grunter</name>
    <dbReference type="NCBI Taxonomy" id="214431"/>
    <lineage>
        <taxon>Eukaryota</taxon>
        <taxon>Metazoa</taxon>
        <taxon>Chordata</taxon>
        <taxon>Craniata</taxon>
        <taxon>Vertebrata</taxon>
        <taxon>Euteleostomi</taxon>
        <taxon>Actinopterygii</taxon>
        <taxon>Neopterygii</taxon>
        <taxon>Teleostei</taxon>
        <taxon>Neoteleostei</taxon>
        <taxon>Acanthomorphata</taxon>
        <taxon>Eupercaria</taxon>
        <taxon>Centrarchiformes</taxon>
        <taxon>Terapontoidei</taxon>
        <taxon>Terapontidae</taxon>
        <taxon>Scortum</taxon>
    </lineage>
</organism>
<proteinExistence type="predicted"/>
<keyword evidence="2" id="KW-1185">Reference proteome</keyword>
<sequence length="372" mass="41186">MRIPGDLSRPVPSAAVTSPPTTLLPVSCSPCLCPRRPWSHVSLDFVTGLPPSHGHTAILTVVDRFSKMAHFVPLPKLPSAKETTELMLTHVFRLHGLPVDVVSDRGPQFTSIFWREFCVLVGASASLLSGFHSQSNGQTERMNQELETALRCMASQHPSSWSQQLLWVEYAHNTLTCSATGLSPFQCAYGFQPPLFPDLEEEVSCPSVQAFIRRCRRTWTQARAALLRSSDRIINPVAIRLKLPRSMRVHPTFHVSRIKPVCESLSVLPLPPRRHLASFMEVLHTPFTASSAPDAEEGESSILLTGRDTALKIGHGFLHVTFSTQASLKSFTDATLTNRRNSPSLPLRHLTGDHLFAYGRLPTTPVRLAPKQ</sequence>
<evidence type="ECO:0000313" key="1">
    <source>
        <dbReference type="EMBL" id="KAI3365323.1"/>
    </source>
</evidence>
<gene>
    <name evidence="1" type="ORF">L3Q82_010413</name>
</gene>
<reference evidence="1" key="1">
    <citation type="submission" date="2022-04" db="EMBL/GenBank/DDBJ databases">
        <title>Jade perch genome.</title>
        <authorList>
            <person name="Chao B."/>
        </authorList>
    </citation>
    <scope>NUCLEOTIDE SEQUENCE</scope>
    <source>
        <strain evidence="1">CB-2022</strain>
    </source>
</reference>
<comment type="caution">
    <text evidence="1">The sequence shown here is derived from an EMBL/GenBank/DDBJ whole genome shotgun (WGS) entry which is preliminary data.</text>
</comment>
<name>A0ACB8WCZ0_9TELE</name>